<keyword evidence="1" id="KW-0802">TPR repeat</keyword>
<evidence type="ECO:0000313" key="3">
    <source>
        <dbReference type="EMBL" id="AAP58605.1"/>
    </source>
</evidence>
<reference evidence="3" key="1">
    <citation type="journal article" date="2003" name="Mol. Microbiol.">
        <title>Acidobacteria form a coherent but highly diverse group within the bacterial domain: evidence from environmental genomics.</title>
        <authorList>
            <person name="Quaiser A."/>
            <person name="Ochsenreiter T."/>
            <person name="Lanz C."/>
            <person name="Schuster S.C."/>
            <person name="Treusch A.H."/>
            <person name="Eck J."/>
            <person name="Schleper C."/>
        </authorList>
    </citation>
    <scope>NUCLEOTIDE SEQUENCE</scope>
</reference>
<sequence>MKENSNKVLSFPARVPAKADYQRVKSNYSLREIKELFGLSERTIRRWTEQGIIQGTPALNNDFTYDFQALTQFRRVRDLRAQGHSIRQIEAELQGQLNLFRRVEENRIARLRTPFEEALVLDDQNDPRAIESYLEAIDNGDNVAEAYCNLGIINKDLGNVGVALDNFTLALKHEPRHVEAHYNLGNLYFDAGQLPLARLHYEAAAQIEPRFSLVYFNLALAHFKLNDLTAALAAIASYKELRQPDDEETEAINQLLRAMQDPRRPEL</sequence>
<feature type="domain" description="HTH merR-type" evidence="2">
    <location>
        <begin position="28"/>
        <end position="94"/>
    </location>
</feature>
<dbReference type="SMART" id="SM00028">
    <property type="entry name" value="TPR"/>
    <property type="match status" value="3"/>
</dbReference>
<dbReference type="EMBL" id="AH012920">
    <property type="protein sequence ID" value="AAP58605.1"/>
    <property type="molecule type" value="Genomic_DNA"/>
</dbReference>
<dbReference type="GO" id="GO:0006355">
    <property type="term" value="P:regulation of DNA-templated transcription"/>
    <property type="evidence" value="ECO:0007669"/>
    <property type="project" value="InterPro"/>
</dbReference>
<dbReference type="Gene3D" id="1.25.40.10">
    <property type="entry name" value="Tetratricopeptide repeat domain"/>
    <property type="match status" value="1"/>
</dbReference>
<proteinExistence type="predicted"/>
<evidence type="ECO:0000259" key="2">
    <source>
        <dbReference type="Pfam" id="PF13411"/>
    </source>
</evidence>
<dbReference type="Pfam" id="PF13414">
    <property type="entry name" value="TPR_11"/>
    <property type="match status" value="1"/>
</dbReference>
<accession>Q7X2V9</accession>
<dbReference type="Pfam" id="PF13411">
    <property type="entry name" value="MerR_1"/>
    <property type="match status" value="1"/>
</dbReference>
<protein>
    <submittedName>
        <fullName evidence="3">Putative O-linked GlcNAc transferase</fullName>
    </submittedName>
</protein>
<feature type="repeat" description="TPR" evidence="1">
    <location>
        <begin position="178"/>
        <end position="211"/>
    </location>
</feature>
<dbReference type="InterPro" id="IPR000551">
    <property type="entry name" value="MerR-type_HTH_dom"/>
</dbReference>
<name>Q7X2V9_9BACT</name>
<evidence type="ECO:0000256" key="1">
    <source>
        <dbReference type="PROSITE-ProRule" id="PRU00339"/>
    </source>
</evidence>
<dbReference type="InterPro" id="IPR019734">
    <property type="entry name" value="TPR_rpt"/>
</dbReference>
<dbReference type="PANTHER" id="PTHR44998:SF1">
    <property type="entry name" value="UDP-N-ACETYLGLUCOSAMINE--PEPTIDE N-ACETYLGLUCOSAMINYLTRANSFERASE 110 KDA SUBUNIT"/>
    <property type="match status" value="1"/>
</dbReference>
<dbReference type="PROSITE" id="PS50005">
    <property type="entry name" value="TPR"/>
    <property type="match status" value="2"/>
</dbReference>
<dbReference type="InterPro" id="IPR011990">
    <property type="entry name" value="TPR-like_helical_dom_sf"/>
</dbReference>
<dbReference type="PANTHER" id="PTHR44998">
    <property type="match status" value="1"/>
</dbReference>
<feature type="repeat" description="TPR" evidence="1">
    <location>
        <begin position="144"/>
        <end position="177"/>
    </location>
</feature>
<dbReference type="Gene3D" id="1.10.1660.10">
    <property type="match status" value="1"/>
</dbReference>
<dbReference type="InterPro" id="IPR009061">
    <property type="entry name" value="DNA-bd_dom_put_sf"/>
</dbReference>
<organism evidence="3">
    <name type="scientific">uncultured Acidobacteriota bacterium</name>
    <dbReference type="NCBI Taxonomy" id="171953"/>
    <lineage>
        <taxon>Bacteria</taxon>
        <taxon>Pseudomonadati</taxon>
        <taxon>Acidobacteriota</taxon>
        <taxon>environmental samples</taxon>
    </lineage>
</organism>
<dbReference type="GO" id="GO:0003677">
    <property type="term" value="F:DNA binding"/>
    <property type="evidence" value="ECO:0007669"/>
    <property type="project" value="InterPro"/>
</dbReference>
<dbReference type="GO" id="GO:0016740">
    <property type="term" value="F:transferase activity"/>
    <property type="evidence" value="ECO:0007669"/>
    <property type="project" value="UniProtKB-KW"/>
</dbReference>
<dbReference type="SUPFAM" id="SSF48452">
    <property type="entry name" value="TPR-like"/>
    <property type="match status" value="1"/>
</dbReference>
<dbReference type="SUPFAM" id="SSF46955">
    <property type="entry name" value="Putative DNA-binding domain"/>
    <property type="match status" value="1"/>
</dbReference>
<dbReference type="AlphaFoldDB" id="Q7X2V9"/>
<keyword evidence="3" id="KW-0808">Transferase</keyword>